<proteinExistence type="predicted"/>
<dbReference type="AlphaFoldDB" id="A0A1G6R3T6"/>
<keyword evidence="2" id="KW-1185">Reference proteome</keyword>
<accession>A0A1G6R3T6</accession>
<dbReference type="EMBL" id="FNAD01000001">
    <property type="protein sequence ID" value="SDC99178.1"/>
    <property type="molecule type" value="Genomic_DNA"/>
</dbReference>
<name>A0A1G6R3T6_9ACTN</name>
<reference evidence="2" key="1">
    <citation type="submission" date="2016-10" db="EMBL/GenBank/DDBJ databases">
        <authorList>
            <person name="Varghese N."/>
            <person name="Submissions S."/>
        </authorList>
    </citation>
    <scope>NUCLEOTIDE SEQUENCE [LARGE SCALE GENOMIC DNA]</scope>
    <source>
        <strain evidence="2">CGMCC 4.3516</strain>
    </source>
</reference>
<evidence type="ECO:0000313" key="2">
    <source>
        <dbReference type="Proteomes" id="UP000198949"/>
    </source>
</evidence>
<dbReference type="Proteomes" id="UP000198949">
    <property type="component" value="Unassembled WGS sequence"/>
</dbReference>
<organism evidence="1 2">
    <name type="scientific">Glycomyces harbinensis</name>
    <dbReference type="NCBI Taxonomy" id="58114"/>
    <lineage>
        <taxon>Bacteria</taxon>
        <taxon>Bacillati</taxon>
        <taxon>Actinomycetota</taxon>
        <taxon>Actinomycetes</taxon>
        <taxon>Glycomycetales</taxon>
        <taxon>Glycomycetaceae</taxon>
        <taxon>Glycomyces</taxon>
    </lineage>
</organism>
<dbReference type="STRING" id="58114.SAMN05216270_101275"/>
<sequence length="326" mass="33668">MKVAGSSGRFFHAHFPPLFRRCHASPFAPFAGRLDGAHAPRVARETGDASEEKTLNTDVPKWLVRTAALAAGLTLLAGCAIDKGSALAADFEEHWADTADVAEIDTYGANTLPFMGSATGTLILEDGTSADRVAELANELGAYVADNCEVTGEITAEGVTFAVAPDSGRTGQVVEMWESLTADDRVSSGAIDIGFQNEDSWTIEITAADGSGAMAVFNEMAADTDPYRPFSSATVTTLEVSTVQGAPTSLRVATDNEGRVPAAAIAAYEAVAAQYTVVGGALLSEHGTERASIVVATGADAAHADELARSAAPGLTDLEVTVESGN</sequence>
<gene>
    <name evidence="1" type="ORF">SAMN05216270_101275</name>
</gene>
<evidence type="ECO:0000313" key="1">
    <source>
        <dbReference type="EMBL" id="SDC99178.1"/>
    </source>
</evidence>
<protein>
    <submittedName>
        <fullName evidence="1">Uncharacterized protein</fullName>
    </submittedName>
</protein>